<dbReference type="SUPFAM" id="SSF57424">
    <property type="entry name" value="LDL receptor-like module"/>
    <property type="match status" value="1"/>
</dbReference>
<keyword evidence="1" id="KW-1015">Disulfide bond</keyword>
<dbReference type="SMART" id="SM00192">
    <property type="entry name" value="LDLa"/>
    <property type="match status" value="1"/>
</dbReference>
<reference evidence="5" key="1">
    <citation type="submission" date="2025-08" db="UniProtKB">
        <authorList>
            <consortium name="RefSeq"/>
        </authorList>
    </citation>
    <scope>IDENTIFICATION</scope>
</reference>
<sequence length="108" mass="12310">MPALKESLGFALALFIVIAAQHGDTDACDPWRFQCSDNSEMCLEGDRFQDGVQDCNDNSDEECLPWQFDCLTYSLRYPRCISMQKRFDSRADCLMSDNSLQTEPRLPA</sequence>
<dbReference type="InterPro" id="IPR002172">
    <property type="entry name" value="LDrepeatLR_classA_rpt"/>
</dbReference>
<feature type="chain" id="PRO_5046019690" evidence="3">
    <location>
        <begin position="28"/>
        <end position="108"/>
    </location>
</feature>
<gene>
    <name evidence="5" type="primary">LOC106805280</name>
</gene>
<evidence type="ECO:0000256" key="1">
    <source>
        <dbReference type="ARBA" id="ARBA00023157"/>
    </source>
</evidence>
<dbReference type="GeneID" id="106805280"/>
<dbReference type="Gene3D" id="4.10.400.10">
    <property type="entry name" value="Low-density Lipoprotein Receptor"/>
    <property type="match status" value="1"/>
</dbReference>
<proteinExistence type="predicted"/>
<dbReference type="CDD" id="cd00112">
    <property type="entry name" value="LDLa"/>
    <property type="match status" value="1"/>
</dbReference>
<name>A0ABM1DQT2_PRICU</name>
<dbReference type="RefSeq" id="XP_014662303.1">
    <property type="nucleotide sequence ID" value="XM_014806817.1"/>
</dbReference>
<dbReference type="PROSITE" id="PS50068">
    <property type="entry name" value="LDLRA_2"/>
    <property type="match status" value="1"/>
</dbReference>
<keyword evidence="4" id="KW-1185">Reference proteome</keyword>
<dbReference type="InterPro" id="IPR036055">
    <property type="entry name" value="LDL_receptor-like_sf"/>
</dbReference>
<organism evidence="4 5">
    <name type="scientific">Priapulus caudatus</name>
    <name type="common">Priapulid worm</name>
    <dbReference type="NCBI Taxonomy" id="37621"/>
    <lineage>
        <taxon>Eukaryota</taxon>
        <taxon>Metazoa</taxon>
        <taxon>Ecdysozoa</taxon>
        <taxon>Scalidophora</taxon>
        <taxon>Priapulida</taxon>
        <taxon>Priapulimorpha</taxon>
        <taxon>Priapulimorphida</taxon>
        <taxon>Priapulidae</taxon>
        <taxon>Priapulus</taxon>
    </lineage>
</organism>
<evidence type="ECO:0000256" key="2">
    <source>
        <dbReference type="PROSITE-ProRule" id="PRU00124"/>
    </source>
</evidence>
<keyword evidence="3" id="KW-0732">Signal</keyword>
<dbReference type="Proteomes" id="UP000695022">
    <property type="component" value="Unplaced"/>
</dbReference>
<evidence type="ECO:0000313" key="4">
    <source>
        <dbReference type="Proteomes" id="UP000695022"/>
    </source>
</evidence>
<evidence type="ECO:0000313" key="5">
    <source>
        <dbReference type="RefSeq" id="XP_014662303.1"/>
    </source>
</evidence>
<protein>
    <submittedName>
        <fullName evidence="5">Transmembrane cell adhesion receptor mua-3-like</fullName>
    </submittedName>
</protein>
<accession>A0ABM1DQT2</accession>
<feature type="signal peptide" evidence="3">
    <location>
        <begin position="1"/>
        <end position="27"/>
    </location>
</feature>
<comment type="caution">
    <text evidence="2">Lacks conserved residue(s) required for the propagation of feature annotation.</text>
</comment>
<evidence type="ECO:0000256" key="3">
    <source>
        <dbReference type="SAM" id="SignalP"/>
    </source>
</evidence>